<name>A0A167TQ27_9AGAM</name>
<accession>A0A167TQ27</accession>
<protein>
    <submittedName>
        <fullName evidence="1">Uncharacterized protein</fullName>
    </submittedName>
</protein>
<organism evidence="1">
    <name type="scientific">Athelia psychrophila</name>
    <dbReference type="NCBI Taxonomy" id="1759441"/>
    <lineage>
        <taxon>Eukaryota</taxon>
        <taxon>Fungi</taxon>
        <taxon>Dikarya</taxon>
        <taxon>Basidiomycota</taxon>
        <taxon>Agaricomycotina</taxon>
        <taxon>Agaricomycetes</taxon>
        <taxon>Agaricomycetidae</taxon>
        <taxon>Atheliales</taxon>
        <taxon>Atheliaceae</taxon>
        <taxon>Athelia</taxon>
    </lineage>
</organism>
<dbReference type="EMBL" id="KV418146">
    <property type="protein sequence ID" value="KZP03165.1"/>
    <property type="molecule type" value="Genomic_DNA"/>
</dbReference>
<evidence type="ECO:0000313" key="1">
    <source>
        <dbReference type="EMBL" id="KZP03165.1"/>
    </source>
</evidence>
<feature type="non-terminal residue" evidence="1">
    <location>
        <position position="57"/>
    </location>
</feature>
<dbReference type="STRING" id="436010.A0A167TQ27"/>
<dbReference type="OrthoDB" id="442460at2759"/>
<reference evidence="1" key="1">
    <citation type="journal article" date="2016" name="Mol. Biol. Evol.">
        <title>Comparative Genomics of Early-Diverging Mushroom-Forming Fungi Provides Insights into the Origins of Lignocellulose Decay Capabilities.</title>
        <authorList>
            <person name="Nagy L.G."/>
            <person name="Riley R."/>
            <person name="Tritt A."/>
            <person name="Adam C."/>
            <person name="Daum C."/>
            <person name="Floudas D."/>
            <person name="Sun H."/>
            <person name="Yadav J.S."/>
            <person name="Pangilinan J."/>
            <person name="Larsson K.H."/>
            <person name="Matsuura K."/>
            <person name="Barry K."/>
            <person name="Labutti K."/>
            <person name="Kuo R."/>
            <person name="Ohm R.A."/>
            <person name="Bhattacharya S.S."/>
            <person name="Shirouzu T."/>
            <person name="Yoshinaga Y."/>
            <person name="Martin F.M."/>
            <person name="Grigoriev I.V."/>
            <person name="Hibbett D.S."/>
        </authorList>
    </citation>
    <scope>NUCLEOTIDE SEQUENCE [LARGE SCALE GENOMIC DNA]</scope>
    <source>
        <strain evidence="1">CBS 109695</strain>
    </source>
</reference>
<gene>
    <name evidence="1" type="ORF">FIBSPDRAFT_769342</name>
</gene>
<proteinExistence type="predicted"/>
<dbReference type="AlphaFoldDB" id="A0A167TQ27"/>
<sequence>LIYPPSGTGAIHIMQRDFRRVDEGEYLNDALIEFGLGHNLDDVRKTDPVLADSIHVF</sequence>